<dbReference type="Proteomes" id="UP000414233">
    <property type="component" value="Unassembled WGS sequence"/>
</dbReference>
<organism evidence="2 3">
    <name type="scientific">Pandoraea terrae</name>
    <dbReference type="NCBI Taxonomy" id="1537710"/>
    <lineage>
        <taxon>Bacteria</taxon>
        <taxon>Pseudomonadati</taxon>
        <taxon>Pseudomonadota</taxon>
        <taxon>Betaproteobacteria</taxon>
        <taxon>Burkholderiales</taxon>
        <taxon>Burkholderiaceae</taxon>
        <taxon>Pandoraea</taxon>
    </lineage>
</organism>
<keyword evidence="1" id="KW-0812">Transmembrane</keyword>
<feature type="transmembrane region" description="Helical" evidence="1">
    <location>
        <begin position="31"/>
        <end position="49"/>
    </location>
</feature>
<dbReference type="RefSeq" id="WP_150699020.1">
    <property type="nucleotide sequence ID" value="NZ_CABPRZ010000022.1"/>
</dbReference>
<name>A0A5E4Y820_9BURK</name>
<keyword evidence="3" id="KW-1185">Reference proteome</keyword>
<gene>
    <name evidence="2" type="ORF">PTE30175_04229</name>
</gene>
<dbReference type="AlphaFoldDB" id="A0A5E4Y820"/>
<dbReference type="EMBL" id="CABPRZ010000022">
    <property type="protein sequence ID" value="VVE44493.1"/>
    <property type="molecule type" value="Genomic_DNA"/>
</dbReference>
<evidence type="ECO:0000256" key="1">
    <source>
        <dbReference type="SAM" id="Phobius"/>
    </source>
</evidence>
<keyword evidence="1" id="KW-0472">Membrane</keyword>
<evidence type="ECO:0000313" key="2">
    <source>
        <dbReference type="EMBL" id="VVE44493.1"/>
    </source>
</evidence>
<feature type="transmembrane region" description="Helical" evidence="1">
    <location>
        <begin position="355"/>
        <end position="375"/>
    </location>
</feature>
<protein>
    <recommendedName>
        <fullName evidence="4">Polysaccharide chain length determinant N-terminal domain-containing protein</fullName>
    </recommendedName>
</protein>
<dbReference type="OrthoDB" id="8888345at2"/>
<evidence type="ECO:0000313" key="3">
    <source>
        <dbReference type="Proteomes" id="UP000414233"/>
    </source>
</evidence>
<evidence type="ECO:0008006" key="4">
    <source>
        <dbReference type="Google" id="ProtNLM"/>
    </source>
</evidence>
<reference evidence="2 3" key="1">
    <citation type="submission" date="2019-08" db="EMBL/GenBank/DDBJ databases">
        <authorList>
            <person name="Peeters C."/>
        </authorList>
    </citation>
    <scope>NUCLEOTIDE SEQUENCE [LARGE SCALE GENOMIC DNA]</scope>
    <source>
        <strain evidence="2 3">LMG 30175</strain>
    </source>
</reference>
<keyword evidence="1" id="KW-1133">Transmembrane helix</keyword>
<accession>A0A5E4Y820</accession>
<proteinExistence type="predicted"/>
<sequence length="391" mass="43464">MLNSAAIAPSDDVGLDFLTVLHCLQRNYKRFVAVAIVLTLALFCGIFAVQCKYVSDGFLHAPRSVVEYNAQKSAFSDKNLLRRYLEARRLIENADGKYLLEALDGAFFQKHVRFEMPYTKDDLRYLDDKTPGDVKSLGFAISFDSKSSPQDAQARVSLMGDFIKDTMLQQDLLELIHANALDAKSRRQQLDNKLIRKTLSLTEANSKLVAIRAIAARYPDASRMGERQLLSTTSEGARYLSPTAQLVGLESDIADIKTSRDQLNRDMAQNALLLDFYSRLDVLIERPATGAELLAAFQATIKDVFKDQELSDDKAREVYNQLLLIANRMQAKHVDDPRFVSGPTLPLHRSGPGPVLLALVSLVIGALFSALIILLSDSLKQLEVADVAAER</sequence>